<dbReference type="Proteomes" id="UP000050349">
    <property type="component" value="Unassembled WGS sequence"/>
</dbReference>
<protein>
    <submittedName>
        <fullName evidence="1">Uncharacterized protein</fullName>
    </submittedName>
</protein>
<organism evidence="1 2">
    <name type="scientific">Pseudomonas fluorescens</name>
    <dbReference type="NCBI Taxonomy" id="294"/>
    <lineage>
        <taxon>Bacteria</taxon>
        <taxon>Pseudomonadati</taxon>
        <taxon>Pseudomonadota</taxon>
        <taxon>Gammaproteobacteria</taxon>
        <taxon>Pseudomonadales</taxon>
        <taxon>Pseudomonadaceae</taxon>
        <taxon>Pseudomonas</taxon>
    </lineage>
</organism>
<gene>
    <name evidence="1" type="ORF">AN403_5222</name>
</gene>
<evidence type="ECO:0000313" key="2">
    <source>
        <dbReference type="Proteomes" id="UP000050349"/>
    </source>
</evidence>
<dbReference type="AlphaFoldDB" id="A0A0P8X4T8"/>
<dbReference type="PATRIC" id="fig|294.162.peg.1186"/>
<evidence type="ECO:0000313" key="1">
    <source>
        <dbReference type="EMBL" id="KPU61085.1"/>
    </source>
</evidence>
<proteinExistence type="predicted"/>
<comment type="caution">
    <text evidence="1">The sequence shown here is derived from an EMBL/GenBank/DDBJ whole genome shotgun (WGS) entry which is preliminary data.</text>
</comment>
<dbReference type="EMBL" id="LJXB01000061">
    <property type="protein sequence ID" value="KPU61085.1"/>
    <property type="molecule type" value="Genomic_DNA"/>
</dbReference>
<accession>A0A0P8X4T8</accession>
<name>A0A0P8X4T8_PSEFL</name>
<reference evidence="1 2" key="1">
    <citation type="submission" date="2015-09" db="EMBL/GenBank/DDBJ databases">
        <authorList>
            <person name="Jackson K.R."/>
            <person name="Lunt B.L."/>
            <person name="Fisher J.N.B."/>
            <person name="Gardner A.V."/>
            <person name="Bailey M.E."/>
            <person name="Deus L.M."/>
            <person name="Earl A.S."/>
            <person name="Gibby P.D."/>
            <person name="Hartmann K.A."/>
            <person name="Liu J.E."/>
            <person name="Manci A.M."/>
            <person name="Nielsen D.A."/>
            <person name="Solomon M.B."/>
            <person name="Breakwell D.P."/>
            <person name="Burnett S.H."/>
            <person name="Grose J.H."/>
        </authorList>
    </citation>
    <scope>NUCLEOTIDE SEQUENCE [LARGE SCALE GENOMIC DNA]</scope>
    <source>
        <strain evidence="1 2">S613</strain>
    </source>
</reference>
<sequence>MSSVLIFAMPALLELVAEQILPITTRVAKTSHRVRTNCLARQTS</sequence>